<dbReference type="GO" id="GO:0005524">
    <property type="term" value="F:ATP binding"/>
    <property type="evidence" value="ECO:0007669"/>
    <property type="project" value="UniProtKB-KW"/>
</dbReference>
<protein>
    <submittedName>
        <fullName evidence="1">ABC transporter ATP-binding protein</fullName>
    </submittedName>
</protein>
<dbReference type="AlphaFoldDB" id="A0A378VVQ5"/>
<name>A0A378VVQ5_NEIGO</name>
<reference evidence="1" key="1">
    <citation type="submission" date="2018-06" db="EMBL/GenBank/DDBJ databases">
        <authorList>
            <consortium name="Pathogen Informatics"/>
            <person name="Doyle S."/>
        </authorList>
    </citation>
    <scope>NUCLEOTIDE SEQUENCE [LARGE SCALE GENOMIC DNA]</scope>
    <source>
        <strain evidence="1">NCTC11421</strain>
    </source>
</reference>
<keyword evidence="1" id="KW-0547">Nucleotide-binding</keyword>
<evidence type="ECO:0000313" key="1">
    <source>
        <dbReference type="EMBL" id="SUA20271.1"/>
    </source>
</evidence>
<organism evidence="1">
    <name type="scientific">Neisseria gonorrhoeae</name>
    <dbReference type="NCBI Taxonomy" id="485"/>
    <lineage>
        <taxon>Bacteria</taxon>
        <taxon>Pseudomonadati</taxon>
        <taxon>Pseudomonadota</taxon>
        <taxon>Betaproteobacteria</taxon>
        <taxon>Neisseriales</taxon>
        <taxon>Neisseriaceae</taxon>
        <taxon>Neisseria</taxon>
    </lineage>
</organism>
<dbReference type="EMBL" id="UGRI01000001">
    <property type="protein sequence ID" value="SUA20271.1"/>
    <property type="molecule type" value="Genomic_DNA"/>
</dbReference>
<keyword evidence="1" id="KW-0067">ATP-binding</keyword>
<gene>
    <name evidence="1" type="ORF">NCTC11421_00352</name>
</gene>
<accession>A0A378VVQ5</accession>
<proteinExistence type="predicted"/>
<sequence length="49" mass="5008">MDNPDEGEIVALAAKVGLTAGDLNKYPTELSGGMANGWRFCACCCAAAT</sequence>